<dbReference type="CDD" id="cd06173">
    <property type="entry name" value="MFS_MefA_like"/>
    <property type="match status" value="1"/>
</dbReference>
<evidence type="ECO:0000256" key="6">
    <source>
        <dbReference type="SAM" id="Phobius"/>
    </source>
</evidence>
<evidence type="ECO:0000256" key="4">
    <source>
        <dbReference type="ARBA" id="ARBA00022989"/>
    </source>
</evidence>
<dbReference type="EMBL" id="QGHB01000001">
    <property type="protein sequence ID" value="PWK90673.1"/>
    <property type="molecule type" value="Genomic_DNA"/>
</dbReference>
<protein>
    <submittedName>
        <fullName evidence="8">Putative MFS family arabinose efflux permease</fullName>
    </submittedName>
</protein>
<dbReference type="GO" id="GO:0022857">
    <property type="term" value="F:transmembrane transporter activity"/>
    <property type="evidence" value="ECO:0007669"/>
    <property type="project" value="InterPro"/>
</dbReference>
<keyword evidence="3 6" id="KW-0812">Transmembrane</keyword>
<evidence type="ECO:0000256" key="2">
    <source>
        <dbReference type="ARBA" id="ARBA00022475"/>
    </source>
</evidence>
<feature type="transmembrane region" description="Helical" evidence="6">
    <location>
        <begin position="404"/>
        <end position="425"/>
    </location>
</feature>
<dbReference type="Gene3D" id="1.20.1250.20">
    <property type="entry name" value="MFS general substrate transporter like domains"/>
    <property type="match status" value="1"/>
</dbReference>
<dbReference type="Proteomes" id="UP000246005">
    <property type="component" value="Unassembled WGS sequence"/>
</dbReference>
<dbReference type="GO" id="GO:0005886">
    <property type="term" value="C:plasma membrane"/>
    <property type="evidence" value="ECO:0007669"/>
    <property type="project" value="UniProtKB-SubCell"/>
</dbReference>
<keyword evidence="5 6" id="KW-0472">Membrane</keyword>
<reference evidence="8 9" key="1">
    <citation type="submission" date="2018-05" db="EMBL/GenBank/DDBJ databases">
        <title>Genomic Encyclopedia of Type Strains, Phase IV (KMG-IV): sequencing the most valuable type-strain genomes for metagenomic binning, comparative biology and taxonomic classification.</title>
        <authorList>
            <person name="Goeker M."/>
        </authorList>
    </citation>
    <scope>NUCLEOTIDE SEQUENCE [LARGE SCALE GENOMIC DNA]</scope>
    <source>
        <strain evidence="8 9">DSM 45480</strain>
    </source>
</reference>
<name>A0A316ICX8_9PSEU</name>
<dbReference type="PANTHER" id="PTHR23513:SF17">
    <property type="entry name" value="MEMBRANE PROTEIN"/>
    <property type="match status" value="1"/>
</dbReference>
<evidence type="ECO:0000256" key="3">
    <source>
        <dbReference type="ARBA" id="ARBA00022692"/>
    </source>
</evidence>
<dbReference type="AlphaFoldDB" id="A0A316ICX8"/>
<feature type="transmembrane region" description="Helical" evidence="6">
    <location>
        <begin position="280"/>
        <end position="303"/>
    </location>
</feature>
<feature type="transmembrane region" description="Helical" evidence="6">
    <location>
        <begin position="152"/>
        <end position="174"/>
    </location>
</feature>
<evidence type="ECO:0000313" key="8">
    <source>
        <dbReference type="EMBL" id="PWK90673.1"/>
    </source>
</evidence>
<comment type="caution">
    <text evidence="8">The sequence shown here is derived from an EMBL/GenBank/DDBJ whole genome shotgun (WGS) entry which is preliminary data.</text>
</comment>
<dbReference type="InterPro" id="IPR036259">
    <property type="entry name" value="MFS_trans_sf"/>
</dbReference>
<proteinExistence type="predicted"/>
<keyword evidence="4 6" id="KW-1133">Transmembrane helix</keyword>
<gene>
    <name evidence="8" type="ORF">C8D88_101691</name>
</gene>
<dbReference type="PANTHER" id="PTHR23513">
    <property type="entry name" value="INTEGRAL MEMBRANE EFFLUX PROTEIN-RELATED"/>
    <property type="match status" value="1"/>
</dbReference>
<comment type="subcellular location">
    <subcellularLocation>
        <location evidence="1">Cell membrane</location>
        <topology evidence="1">Multi-pass membrane protein</topology>
    </subcellularLocation>
</comment>
<feature type="transmembrane region" description="Helical" evidence="6">
    <location>
        <begin position="186"/>
        <end position="203"/>
    </location>
</feature>
<keyword evidence="2" id="KW-1003">Cell membrane</keyword>
<dbReference type="Pfam" id="PF07690">
    <property type="entry name" value="MFS_1"/>
    <property type="match status" value="1"/>
</dbReference>
<feature type="transmembrane region" description="Helical" evidence="6">
    <location>
        <begin position="339"/>
        <end position="361"/>
    </location>
</feature>
<dbReference type="PROSITE" id="PS50850">
    <property type="entry name" value="MFS"/>
    <property type="match status" value="1"/>
</dbReference>
<feature type="transmembrane region" description="Helical" evidence="6">
    <location>
        <begin position="245"/>
        <end position="268"/>
    </location>
</feature>
<feature type="domain" description="Major facilitator superfamily (MFS) profile" evidence="7">
    <location>
        <begin position="1"/>
        <end position="428"/>
    </location>
</feature>
<organism evidence="8 9">
    <name type="scientific">Lentzea atacamensis</name>
    <dbReference type="NCBI Taxonomy" id="531938"/>
    <lineage>
        <taxon>Bacteria</taxon>
        <taxon>Bacillati</taxon>
        <taxon>Actinomycetota</taxon>
        <taxon>Actinomycetes</taxon>
        <taxon>Pseudonocardiales</taxon>
        <taxon>Pseudonocardiaceae</taxon>
        <taxon>Lentzea</taxon>
    </lineage>
</organism>
<feature type="transmembrane region" description="Helical" evidence="6">
    <location>
        <begin position="58"/>
        <end position="78"/>
    </location>
</feature>
<dbReference type="RefSeq" id="WP_233439123.1">
    <property type="nucleotide sequence ID" value="NZ_QGHB01000001.1"/>
</dbReference>
<evidence type="ECO:0000259" key="7">
    <source>
        <dbReference type="PROSITE" id="PS50850"/>
    </source>
</evidence>
<evidence type="ECO:0000256" key="5">
    <source>
        <dbReference type="ARBA" id="ARBA00023136"/>
    </source>
</evidence>
<dbReference type="SUPFAM" id="SSF103473">
    <property type="entry name" value="MFS general substrate transporter"/>
    <property type="match status" value="1"/>
</dbReference>
<dbReference type="InterPro" id="IPR011701">
    <property type="entry name" value="MFS"/>
</dbReference>
<evidence type="ECO:0000256" key="1">
    <source>
        <dbReference type="ARBA" id="ARBA00004651"/>
    </source>
</evidence>
<accession>A0A316ICX8</accession>
<feature type="transmembrane region" description="Helical" evidence="6">
    <location>
        <begin position="373"/>
        <end position="398"/>
    </location>
</feature>
<dbReference type="InterPro" id="IPR020846">
    <property type="entry name" value="MFS_dom"/>
</dbReference>
<sequence length="446" mass="46181">MTTLAVEKHHWGSRRFLGIPEFRRLLATRLASQWGDGLFQAGLAGAVLFNPERHADPAAIAAGFAVLLLPYSIVGPFTGALLDRWDRKKVIVVANITRAVFVLLTALAVGAGLSGLPLYISALIVMGIGRFVGSGLSASLPHVVDEDHLVEANALATTAGAITAVVGAACAIGFRTFLGAGDGGSAWTTSIAVVGMLTSAFIASRFRAGVLGPDEVDEPHNAFKAVARGLLDGAKATWHTPNVTAALAALLAHRAAFGVSLMVTLLLMRYSLEDVGILKAGIGGLGEVAVAGGAGILLAGVLTDRIVDRFGTKRTICGALLLTGAAQIGLGLPMTLVTILAASFVIIFAGQIVKLCVDTAVQHDVGDEVRGRVFALYDTLFNVTQVTAVSIAATVVPLDGRSPGLIITAASLYLVGLAAYLLLLARKRQVQHPGLVREDDGSHPIG</sequence>
<evidence type="ECO:0000313" key="9">
    <source>
        <dbReference type="Proteomes" id="UP000246005"/>
    </source>
</evidence>